<dbReference type="GO" id="GO:0000421">
    <property type="term" value="C:autophagosome membrane"/>
    <property type="evidence" value="ECO:0007669"/>
    <property type="project" value="TreeGrafter"/>
</dbReference>
<keyword evidence="3" id="KW-1185">Reference proteome</keyword>
<evidence type="ECO:0008006" key="4">
    <source>
        <dbReference type="Google" id="ProtNLM"/>
    </source>
</evidence>
<dbReference type="GO" id="GO:0106300">
    <property type="term" value="P:protein-DNA covalent cross-linking repair"/>
    <property type="evidence" value="ECO:0007669"/>
    <property type="project" value="TreeGrafter"/>
</dbReference>
<dbReference type="PANTHER" id="PTHR15949">
    <property type="entry name" value="TESTIS-EXPRESSED PROTEIN 264"/>
    <property type="match status" value="1"/>
</dbReference>
<dbReference type="GO" id="GO:0005789">
    <property type="term" value="C:endoplasmic reticulum membrane"/>
    <property type="evidence" value="ECO:0007669"/>
    <property type="project" value="TreeGrafter"/>
</dbReference>
<protein>
    <recommendedName>
        <fullName evidence="4">Testis expressed 264, ER-phagy receptor</fullName>
    </recommendedName>
</protein>
<dbReference type="GO" id="GO:0005634">
    <property type="term" value="C:nucleus"/>
    <property type="evidence" value="ECO:0007669"/>
    <property type="project" value="TreeGrafter"/>
</dbReference>
<dbReference type="Ensembl" id="ENSMALT00000000610.1">
    <property type="protein sequence ID" value="ENSMALP00000000575.1"/>
    <property type="gene ID" value="ENSMALG00000000465.1"/>
</dbReference>
<name>A0A3Q3PYY2_MONAL</name>
<feature type="compositionally biased region" description="Basic and acidic residues" evidence="1">
    <location>
        <begin position="123"/>
        <end position="136"/>
    </location>
</feature>
<accession>A0A3Q3PYY2</accession>
<reference evidence="2" key="1">
    <citation type="submission" date="2025-08" db="UniProtKB">
        <authorList>
            <consortium name="Ensembl"/>
        </authorList>
    </citation>
    <scope>IDENTIFICATION</scope>
</reference>
<dbReference type="GO" id="GO:0061709">
    <property type="term" value="P:reticulophagy"/>
    <property type="evidence" value="ECO:0007669"/>
    <property type="project" value="TreeGrafter"/>
</dbReference>
<evidence type="ECO:0000313" key="3">
    <source>
        <dbReference type="Proteomes" id="UP000261600"/>
    </source>
</evidence>
<dbReference type="PANTHER" id="PTHR15949:SF3">
    <property type="entry name" value="TESTIS-EXPRESSED PROTEIN 264"/>
    <property type="match status" value="1"/>
</dbReference>
<sequence>MPDWVTLCVVISLLSLLSVAGYIFYSGLLSDITVLTGSPPIKKITFAYKFKQGPYKNCGQLFKKFHNIGPKLSSIGVFYDDPKKERKLCAHPFLEIYREGQIQFMAPLARQGDFYVPEVRQAERRLSEQDESHSDTEVSGADSNSEHSSGSGVLLSDSRETSLVASSVHSVPVRDQGRRSRGSSFKELDWEWTGGQQEERGKELHGDSNQKSLEVPTVEWWGVVGEEE</sequence>
<feature type="region of interest" description="Disordered" evidence="1">
    <location>
        <begin position="123"/>
        <end position="212"/>
    </location>
</feature>
<reference evidence="2" key="2">
    <citation type="submission" date="2025-09" db="UniProtKB">
        <authorList>
            <consortium name="Ensembl"/>
        </authorList>
    </citation>
    <scope>IDENTIFICATION</scope>
</reference>
<dbReference type="GO" id="GO:0005657">
    <property type="term" value="C:replication fork"/>
    <property type="evidence" value="ECO:0007669"/>
    <property type="project" value="TreeGrafter"/>
</dbReference>
<evidence type="ECO:0000256" key="1">
    <source>
        <dbReference type="SAM" id="MobiDB-lite"/>
    </source>
</evidence>
<evidence type="ECO:0000313" key="2">
    <source>
        <dbReference type="Ensembl" id="ENSMALP00000000575.1"/>
    </source>
</evidence>
<dbReference type="Proteomes" id="UP000261600">
    <property type="component" value="Unplaced"/>
</dbReference>
<organism evidence="2 3">
    <name type="scientific">Monopterus albus</name>
    <name type="common">Swamp eel</name>
    <dbReference type="NCBI Taxonomy" id="43700"/>
    <lineage>
        <taxon>Eukaryota</taxon>
        <taxon>Metazoa</taxon>
        <taxon>Chordata</taxon>
        <taxon>Craniata</taxon>
        <taxon>Vertebrata</taxon>
        <taxon>Euteleostomi</taxon>
        <taxon>Actinopterygii</taxon>
        <taxon>Neopterygii</taxon>
        <taxon>Teleostei</taxon>
        <taxon>Neoteleostei</taxon>
        <taxon>Acanthomorphata</taxon>
        <taxon>Anabantaria</taxon>
        <taxon>Synbranchiformes</taxon>
        <taxon>Synbranchidae</taxon>
        <taxon>Monopterus</taxon>
    </lineage>
</organism>
<proteinExistence type="predicted"/>
<feature type="compositionally biased region" description="Basic and acidic residues" evidence="1">
    <location>
        <begin position="197"/>
        <end position="208"/>
    </location>
</feature>
<feature type="compositionally biased region" description="Polar residues" evidence="1">
    <location>
        <begin position="141"/>
        <end position="151"/>
    </location>
</feature>
<dbReference type="AlphaFoldDB" id="A0A3Q3PYY2"/>